<dbReference type="Proteomes" id="UP001241848">
    <property type="component" value="Unassembled WGS sequence"/>
</dbReference>
<keyword evidence="3" id="KW-1185">Reference proteome</keyword>
<keyword evidence="1" id="KW-0812">Transmembrane</keyword>
<proteinExistence type="predicted"/>
<feature type="transmembrane region" description="Helical" evidence="1">
    <location>
        <begin position="180"/>
        <end position="201"/>
    </location>
</feature>
<evidence type="ECO:0000313" key="2">
    <source>
        <dbReference type="EMBL" id="MDP4096689.1"/>
    </source>
</evidence>
<comment type="caution">
    <text evidence="2">The sequence shown here is derived from an EMBL/GenBank/DDBJ whole genome shotgun (WGS) entry which is preliminary data.</text>
</comment>
<gene>
    <name evidence="2" type="ORF">OIN60_07885</name>
</gene>
<dbReference type="RefSeq" id="WP_305754313.1">
    <property type="nucleotide sequence ID" value="NZ_JAPCKK010000014.1"/>
</dbReference>
<name>A0ABT9FPN2_9BACL</name>
<dbReference type="InterPro" id="IPR021338">
    <property type="entry name" value="DUF2953"/>
</dbReference>
<evidence type="ECO:0000313" key="3">
    <source>
        <dbReference type="Proteomes" id="UP001241848"/>
    </source>
</evidence>
<dbReference type="EMBL" id="JAPCKK010000014">
    <property type="protein sequence ID" value="MDP4096689.1"/>
    <property type="molecule type" value="Genomic_DNA"/>
</dbReference>
<evidence type="ECO:0000256" key="1">
    <source>
        <dbReference type="SAM" id="Phobius"/>
    </source>
</evidence>
<protein>
    <submittedName>
        <fullName evidence="2">DUF2953 domain-containing protein</fullName>
    </submittedName>
</protein>
<keyword evidence="1" id="KW-0472">Membrane</keyword>
<reference evidence="2 3" key="1">
    <citation type="submission" date="2022-10" db="EMBL/GenBank/DDBJ databases">
        <title>Paenibacillus description and whole genome data of maize root bacterial community.</title>
        <authorList>
            <person name="Marton D."/>
            <person name="Farkas M."/>
            <person name="Cserhati M."/>
        </authorList>
    </citation>
    <scope>NUCLEOTIDE SEQUENCE [LARGE SCALE GENOMIC DNA]</scope>
    <source>
        <strain evidence="2 3">P96</strain>
    </source>
</reference>
<sequence>MWIWIVIAAFVLLLAVLLSKVNIHAEVLKQAHNDYARVQVHMLYGLIRFKYEMPSVMMEGLRKGVLVRLEKYANVGKDKEDKEDTVVDKDKVKQIVDNLRLLIENSVSLKEWGKTTVAHVTLSHLKWTTKLGLKDCSQTAVLTGVAWAVKSVVVGWTTGLVRYSCVPALSVTPSWEQRNYFFTNVVCSASISLAYVVFSLLRLLASILKVQGGLAVWKAVFTGQDKSKA</sequence>
<organism evidence="2 3">
    <name type="scientific">Paenibacillus zeirhizosphaerae</name>
    <dbReference type="NCBI Taxonomy" id="2987519"/>
    <lineage>
        <taxon>Bacteria</taxon>
        <taxon>Bacillati</taxon>
        <taxon>Bacillota</taxon>
        <taxon>Bacilli</taxon>
        <taxon>Bacillales</taxon>
        <taxon>Paenibacillaceae</taxon>
        <taxon>Paenibacillus</taxon>
    </lineage>
</organism>
<accession>A0ABT9FPN2</accession>
<dbReference type="Pfam" id="PF11167">
    <property type="entry name" value="DUF2953"/>
    <property type="match status" value="1"/>
</dbReference>
<keyword evidence="1" id="KW-1133">Transmembrane helix</keyword>